<dbReference type="EMBL" id="BAGZ01000009">
    <property type="protein sequence ID" value="GAB78425.1"/>
    <property type="molecule type" value="Genomic_DNA"/>
</dbReference>
<dbReference type="AlphaFoldDB" id="K6VSV2"/>
<dbReference type="InterPro" id="IPR032710">
    <property type="entry name" value="NTF2-like_dom_sf"/>
</dbReference>
<gene>
    <name evidence="1" type="ORF">AUCHE_09_00310</name>
</gene>
<dbReference type="Proteomes" id="UP000008495">
    <property type="component" value="Unassembled WGS sequence"/>
</dbReference>
<proteinExistence type="predicted"/>
<keyword evidence="2" id="KW-1185">Reference proteome</keyword>
<comment type="caution">
    <text evidence="1">The sequence shown here is derived from an EMBL/GenBank/DDBJ whole genome shotgun (WGS) entry which is preliminary data.</text>
</comment>
<reference evidence="1 2" key="1">
    <citation type="submission" date="2012-08" db="EMBL/GenBank/DDBJ databases">
        <title>Whole genome shotgun sequence of Austwickia chelonae NBRC 105200.</title>
        <authorList>
            <person name="Yoshida I."/>
            <person name="Hosoyama A."/>
            <person name="Tsuchikane K."/>
            <person name="Katsumata H."/>
            <person name="Ando Y."/>
            <person name="Ohji S."/>
            <person name="Hamada M."/>
            <person name="Tamura T."/>
            <person name="Yamazoe A."/>
            <person name="Yamazaki S."/>
            <person name="Fujita N."/>
        </authorList>
    </citation>
    <scope>NUCLEOTIDE SEQUENCE [LARGE SCALE GENOMIC DNA]</scope>
    <source>
        <strain evidence="1 2">NBRC 105200</strain>
    </source>
</reference>
<evidence type="ECO:0008006" key="3">
    <source>
        <dbReference type="Google" id="ProtNLM"/>
    </source>
</evidence>
<organism evidence="1 2">
    <name type="scientific">Austwickia chelonae NBRC 105200</name>
    <dbReference type="NCBI Taxonomy" id="1184607"/>
    <lineage>
        <taxon>Bacteria</taxon>
        <taxon>Bacillati</taxon>
        <taxon>Actinomycetota</taxon>
        <taxon>Actinomycetes</taxon>
        <taxon>Micrococcales</taxon>
        <taxon>Dermatophilaceae</taxon>
        <taxon>Austwickia</taxon>
    </lineage>
</organism>
<dbReference type="eggNOG" id="COG4994">
    <property type="taxonomic scope" value="Bacteria"/>
</dbReference>
<evidence type="ECO:0000313" key="2">
    <source>
        <dbReference type="Proteomes" id="UP000008495"/>
    </source>
</evidence>
<dbReference type="OrthoDB" id="7845843at2"/>
<dbReference type="STRING" id="100225.SAMN05421595_2692"/>
<sequence>MDPRTIPHAPADLLSELMTRERLLHFPEPGVTRADLEAGMIEDYWEVGASGGHFDIDVIWQVVRRRAEQDTVAPWRTEDEECRLVAPDTYLLTYLLDQDGRRTRRSTIWRVQGGTWLAVYHQGTVVTGQW</sequence>
<accession>K6VSV2</accession>
<protein>
    <recommendedName>
        <fullName evidence="3">DUF4440 domain-containing protein</fullName>
    </recommendedName>
</protein>
<name>K6VSV2_9MICO</name>
<dbReference type="SUPFAM" id="SSF54427">
    <property type="entry name" value="NTF2-like"/>
    <property type="match status" value="1"/>
</dbReference>
<evidence type="ECO:0000313" key="1">
    <source>
        <dbReference type="EMBL" id="GAB78425.1"/>
    </source>
</evidence>
<dbReference type="RefSeq" id="WP_006503180.1">
    <property type="nucleotide sequence ID" value="NZ_BAGZ01000009.1"/>
</dbReference>